<dbReference type="Gene3D" id="3.30.2350.10">
    <property type="entry name" value="Pseudouridine synthase"/>
    <property type="match status" value="1"/>
</dbReference>
<feature type="domain" description="Pseudouridine synthase RsuA/RluA-like" evidence="2">
    <location>
        <begin position="391"/>
        <end position="539"/>
    </location>
</feature>
<accession>A0ABW5KHA4</accession>
<dbReference type="EMBL" id="JBHULR010000003">
    <property type="protein sequence ID" value="MFD2547503.1"/>
    <property type="molecule type" value="Genomic_DNA"/>
</dbReference>
<evidence type="ECO:0000259" key="2">
    <source>
        <dbReference type="Pfam" id="PF00849"/>
    </source>
</evidence>
<comment type="caution">
    <text evidence="3">The sequence shown here is derived from an EMBL/GenBank/DDBJ whole genome shotgun (WGS) entry which is preliminary data.</text>
</comment>
<dbReference type="InterPro" id="IPR006224">
    <property type="entry name" value="PsdUridine_synth_RluA-like_CS"/>
</dbReference>
<evidence type="ECO:0000256" key="1">
    <source>
        <dbReference type="SAM" id="Coils"/>
    </source>
</evidence>
<sequence length="586" mass="67577">MKTNLHNIVINPFKLPTFVAFKRLDMAADVPAYFHAFKSAIAQKKKPERFTFPFCYEPDEWSLTAAKELQDYLGNQQDFVHNFGLEPMEGLIIGKMFGVLVAEHRNGTIGYLAACSGKLAGRNQHRYFVPPIFDMLQPGSFFLKEEEQINALNRKIEELERDPILPRLRTEYQEMRQAAATSLAAFRLHMKKEKAERKEKRQRYKLELSSEAYQELEDDLIKQSYRDQHELDVLKSDWAKRILHIEVQIQQLQDALDELKNQRKDRSSKLQQQLFDQYQFLNARSESKSVRTIFEECKQMLPPAGAGECAAPKLLQYAYQHDLHPISMAEFWWGASPASEVRKHKNFYPACKSKCEPILSHMLTGLHVDPNPMLTNPAEGKDLTIIYEDRDIIVVDKPAEFLSVPGIHIQDSVYTRILKAYPEISGPVVVHRLDMSTSGILILAKHKDAHQYIQDQFIKHTIIKRYTALLDGLLEEPEGLIDLPLRVDLEDRPRQVVCYQYGKPARTTYTVVGHEKGNTRVHFFPLTGRTHQLRVHAAHQLGLNHPILGDDLYGTRSGRLHLHAGYIQFNHPTTKENVTFYVPDPF</sequence>
<organism evidence="3 4">
    <name type="scientific">Sphingobacterium suaedae</name>
    <dbReference type="NCBI Taxonomy" id="1686402"/>
    <lineage>
        <taxon>Bacteria</taxon>
        <taxon>Pseudomonadati</taxon>
        <taxon>Bacteroidota</taxon>
        <taxon>Sphingobacteriia</taxon>
        <taxon>Sphingobacteriales</taxon>
        <taxon>Sphingobacteriaceae</taxon>
        <taxon>Sphingobacterium</taxon>
    </lineage>
</organism>
<keyword evidence="4" id="KW-1185">Reference proteome</keyword>
<reference evidence="4" key="1">
    <citation type="journal article" date="2019" name="Int. J. Syst. Evol. Microbiol.">
        <title>The Global Catalogue of Microorganisms (GCM) 10K type strain sequencing project: providing services to taxonomists for standard genome sequencing and annotation.</title>
        <authorList>
            <consortium name="The Broad Institute Genomics Platform"/>
            <consortium name="The Broad Institute Genome Sequencing Center for Infectious Disease"/>
            <person name="Wu L."/>
            <person name="Ma J."/>
        </authorList>
    </citation>
    <scope>NUCLEOTIDE SEQUENCE [LARGE SCALE GENOMIC DNA]</scope>
    <source>
        <strain evidence="4">KCTC 42662</strain>
    </source>
</reference>
<dbReference type="InterPro" id="IPR020103">
    <property type="entry name" value="PsdUridine_synth_cat_dom_sf"/>
</dbReference>
<dbReference type="PANTHER" id="PTHR21600">
    <property type="entry name" value="MITOCHONDRIAL RNA PSEUDOURIDINE SYNTHASE"/>
    <property type="match status" value="1"/>
</dbReference>
<evidence type="ECO:0000313" key="3">
    <source>
        <dbReference type="EMBL" id="MFD2547503.1"/>
    </source>
</evidence>
<dbReference type="InterPro" id="IPR006145">
    <property type="entry name" value="PsdUridine_synth_RsuA/RluA"/>
</dbReference>
<dbReference type="SUPFAM" id="SSF55120">
    <property type="entry name" value="Pseudouridine synthase"/>
    <property type="match status" value="1"/>
</dbReference>
<evidence type="ECO:0000313" key="4">
    <source>
        <dbReference type="Proteomes" id="UP001597545"/>
    </source>
</evidence>
<gene>
    <name evidence="3" type="ORF">ACFSR5_07590</name>
</gene>
<dbReference type="PANTHER" id="PTHR21600:SF89">
    <property type="entry name" value="RIBOSOMAL LARGE SUBUNIT PSEUDOURIDINE SYNTHASE A"/>
    <property type="match status" value="1"/>
</dbReference>
<dbReference type="Proteomes" id="UP001597545">
    <property type="component" value="Unassembled WGS sequence"/>
</dbReference>
<dbReference type="Pfam" id="PF00849">
    <property type="entry name" value="PseudoU_synth_2"/>
    <property type="match status" value="1"/>
</dbReference>
<proteinExistence type="predicted"/>
<name>A0ABW5KHA4_9SPHI</name>
<keyword evidence="1" id="KW-0175">Coiled coil</keyword>
<protein>
    <submittedName>
        <fullName evidence="3">Pseudouridine synthase</fullName>
    </submittedName>
</protein>
<feature type="coiled-coil region" evidence="1">
    <location>
        <begin position="242"/>
        <end position="272"/>
    </location>
</feature>
<dbReference type="CDD" id="cd02869">
    <property type="entry name" value="PseudoU_synth_RluA_like"/>
    <property type="match status" value="1"/>
</dbReference>
<dbReference type="InterPro" id="IPR050188">
    <property type="entry name" value="RluA_PseudoU_synthase"/>
</dbReference>
<dbReference type="PROSITE" id="PS01129">
    <property type="entry name" value="PSI_RLU"/>
    <property type="match status" value="1"/>
</dbReference>